<dbReference type="SUPFAM" id="SSF53300">
    <property type="entry name" value="vWA-like"/>
    <property type="match status" value="1"/>
</dbReference>
<dbReference type="Proteomes" id="UP000240009">
    <property type="component" value="Unassembled WGS sequence"/>
</dbReference>
<evidence type="ECO:0000259" key="1">
    <source>
        <dbReference type="Pfam" id="PF01882"/>
    </source>
</evidence>
<sequence length="302" mass="34630">MNSGVLSRYLDYEFLRQLSGRSLEPRGLVSGNLAGAHKSPSSGFAVEFSGHREYVPGDDPKHIDWRVFFTRDKYFIKQYEMETNFVCHLMLDISKSMRYGEEASQKMLFASRLAVSLAQSIVRQGDKVSFTTFDTKIRGHIPASNALPQIIRMSQHLDETEADDTTDLHACLSEFSQRMARREIVMIFSDFFGDLQTLENAIQRIRFNKHDVVLVQVIHDHELNFNLEGMTRFVGLEIDAQRIAQPADIRSAYLKAVSRFNAELADIATRNNCDHVLACTKDNPGAIFWEYLNQRSLQNRRI</sequence>
<dbReference type="Gene3D" id="3.40.50.410">
    <property type="entry name" value="von Willebrand factor, type A domain"/>
    <property type="match status" value="1"/>
</dbReference>
<evidence type="ECO:0000313" key="2">
    <source>
        <dbReference type="EMBL" id="PQO25065.1"/>
    </source>
</evidence>
<dbReference type="PANTHER" id="PTHR33608">
    <property type="entry name" value="BLL2464 PROTEIN"/>
    <property type="match status" value="1"/>
</dbReference>
<name>A0A2S8EYR3_9BACT</name>
<dbReference type="Pfam" id="PF01882">
    <property type="entry name" value="DUF58"/>
    <property type="match status" value="1"/>
</dbReference>
<dbReference type="InterPro" id="IPR002881">
    <property type="entry name" value="DUF58"/>
</dbReference>
<dbReference type="PANTHER" id="PTHR33608:SF7">
    <property type="entry name" value="DUF58 DOMAIN-CONTAINING PROTEIN"/>
    <property type="match status" value="1"/>
</dbReference>
<gene>
    <name evidence="2" type="ORF">C5Y96_26545</name>
</gene>
<comment type="caution">
    <text evidence="2">The sequence shown here is derived from an EMBL/GenBank/DDBJ whole genome shotgun (WGS) entry which is preliminary data.</text>
</comment>
<dbReference type="OrthoDB" id="9780819at2"/>
<proteinExistence type="predicted"/>
<dbReference type="EMBL" id="PUIA01000094">
    <property type="protein sequence ID" value="PQO25065.1"/>
    <property type="molecule type" value="Genomic_DNA"/>
</dbReference>
<accession>A0A2S8EYR3</accession>
<protein>
    <submittedName>
        <fullName evidence="2">DUF58 domain-containing protein</fullName>
    </submittedName>
</protein>
<organism evidence="2 3">
    <name type="scientific">Blastopirellula marina</name>
    <dbReference type="NCBI Taxonomy" id="124"/>
    <lineage>
        <taxon>Bacteria</taxon>
        <taxon>Pseudomonadati</taxon>
        <taxon>Planctomycetota</taxon>
        <taxon>Planctomycetia</taxon>
        <taxon>Pirellulales</taxon>
        <taxon>Pirellulaceae</taxon>
        <taxon>Blastopirellula</taxon>
    </lineage>
</organism>
<dbReference type="AlphaFoldDB" id="A0A2S8EYR3"/>
<feature type="domain" description="DUF58" evidence="1">
    <location>
        <begin position="52"/>
        <end position="259"/>
    </location>
</feature>
<dbReference type="InterPro" id="IPR036465">
    <property type="entry name" value="vWFA_dom_sf"/>
</dbReference>
<dbReference type="RefSeq" id="WP_105359870.1">
    <property type="nucleotide sequence ID" value="NZ_PUIA01000094.1"/>
</dbReference>
<evidence type="ECO:0000313" key="3">
    <source>
        <dbReference type="Proteomes" id="UP000240009"/>
    </source>
</evidence>
<reference evidence="2 3" key="1">
    <citation type="submission" date="2018-02" db="EMBL/GenBank/DDBJ databases">
        <title>Comparative genomes isolates from brazilian mangrove.</title>
        <authorList>
            <person name="Araujo J.E."/>
            <person name="Taketani R.G."/>
            <person name="Silva M.C.P."/>
            <person name="Loureco M.V."/>
            <person name="Andreote F.D."/>
        </authorList>
    </citation>
    <scope>NUCLEOTIDE SEQUENCE [LARGE SCALE GENOMIC DNA]</scope>
    <source>
        <strain evidence="2 3">HEX-2 MGV</strain>
    </source>
</reference>